<dbReference type="EMBL" id="JANVFT010000014">
    <property type="protein sequence ID" value="KAJ4498694.1"/>
    <property type="molecule type" value="Genomic_DNA"/>
</dbReference>
<comment type="similarity">
    <text evidence="2 8">Belongs to the Mediator complex subunit 17 family.</text>
</comment>
<evidence type="ECO:0000256" key="4">
    <source>
        <dbReference type="ARBA" id="ARBA00023015"/>
    </source>
</evidence>
<reference evidence="9" key="1">
    <citation type="submission" date="2022-08" db="EMBL/GenBank/DDBJ databases">
        <title>A Global Phylogenomic Analysis of the Shiitake Genus Lentinula.</title>
        <authorList>
            <consortium name="DOE Joint Genome Institute"/>
            <person name="Sierra-Patev S."/>
            <person name="Min B."/>
            <person name="Naranjo-Ortiz M."/>
            <person name="Looney B."/>
            <person name="Konkel Z."/>
            <person name="Slot J.C."/>
            <person name="Sakamoto Y."/>
            <person name="Steenwyk J.L."/>
            <person name="Rokas A."/>
            <person name="Carro J."/>
            <person name="Camarero S."/>
            <person name="Ferreira P."/>
            <person name="Molpeceres G."/>
            <person name="Ruiz-Duenas F.J."/>
            <person name="Serrano A."/>
            <person name="Henrissat B."/>
            <person name="Drula E."/>
            <person name="Hughes K.W."/>
            <person name="Mata J.L."/>
            <person name="Ishikawa N.K."/>
            <person name="Vargas-Isla R."/>
            <person name="Ushijima S."/>
            <person name="Smith C.A."/>
            <person name="Ahrendt S."/>
            <person name="Andreopoulos W."/>
            <person name="He G."/>
            <person name="Labutti K."/>
            <person name="Lipzen A."/>
            <person name="Ng V."/>
            <person name="Riley R."/>
            <person name="Sandor L."/>
            <person name="Barry K."/>
            <person name="Martinez A.T."/>
            <person name="Xiao Y."/>
            <person name="Gibbons J.G."/>
            <person name="Terashima K."/>
            <person name="Grigoriev I.V."/>
            <person name="Hibbett D.S."/>
        </authorList>
    </citation>
    <scope>NUCLEOTIDE SEQUENCE</scope>
    <source>
        <strain evidence="9">RHP3577 ss4</strain>
    </source>
</reference>
<evidence type="ECO:0000256" key="5">
    <source>
        <dbReference type="ARBA" id="ARBA00023163"/>
    </source>
</evidence>
<evidence type="ECO:0000256" key="2">
    <source>
        <dbReference type="ARBA" id="ARBA00005635"/>
    </source>
</evidence>
<gene>
    <name evidence="8" type="primary">MED17</name>
    <name evidence="9" type="ORF">C8R41DRAFT_893957</name>
</gene>
<comment type="function">
    <text evidence="8">Component of the Mediator complex, a coactivator involved in the regulated transcription of nearly all RNA polymerase II-dependent genes. Mediator functions as a bridge to convey information from gene-specific regulatory proteins to the basal RNA polymerase II transcription machinery. Mediator is recruited to promoters by direct interactions with regulatory proteins and serves as a scaffold for the assembly of a functional preinitiation complex with RNA polymerase II and the general transcription factors.</text>
</comment>
<comment type="subcellular location">
    <subcellularLocation>
        <location evidence="1 8">Nucleus</location>
    </subcellularLocation>
</comment>
<keyword evidence="10" id="KW-1185">Reference proteome</keyword>
<evidence type="ECO:0000313" key="9">
    <source>
        <dbReference type="EMBL" id="KAJ4498694.1"/>
    </source>
</evidence>
<comment type="subunit">
    <text evidence="8">Component of the Mediator complex.</text>
</comment>
<evidence type="ECO:0000256" key="6">
    <source>
        <dbReference type="ARBA" id="ARBA00023242"/>
    </source>
</evidence>
<evidence type="ECO:0000256" key="7">
    <source>
        <dbReference type="ARBA" id="ARBA00032014"/>
    </source>
</evidence>
<evidence type="ECO:0000313" key="10">
    <source>
        <dbReference type="Proteomes" id="UP001150217"/>
    </source>
</evidence>
<organism evidence="9 10">
    <name type="scientific">Lentinula lateritia</name>
    <dbReference type="NCBI Taxonomy" id="40482"/>
    <lineage>
        <taxon>Eukaryota</taxon>
        <taxon>Fungi</taxon>
        <taxon>Dikarya</taxon>
        <taxon>Basidiomycota</taxon>
        <taxon>Agaricomycotina</taxon>
        <taxon>Agaricomycetes</taxon>
        <taxon>Agaricomycetidae</taxon>
        <taxon>Agaricales</taxon>
        <taxon>Marasmiineae</taxon>
        <taxon>Omphalotaceae</taxon>
        <taxon>Lentinula</taxon>
    </lineage>
</organism>
<keyword evidence="4 8" id="KW-0805">Transcription regulation</keyword>
<keyword evidence="5 8" id="KW-0804">Transcription</keyword>
<dbReference type="InterPro" id="IPR019313">
    <property type="entry name" value="Mediator_Med17"/>
</dbReference>
<evidence type="ECO:0000256" key="8">
    <source>
        <dbReference type="RuleBase" id="RU364140"/>
    </source>
</evidence>
<proteinExistence type="inferred from homology"/>
<dbReference type="PANTHER" id="PTHR13114">
    <property type="entry name" value="MEDIATOR OF RNA POLYMERASE II TRANSCRIPTION SUBUNIT 17"/>
    <property type="match status" value="1"/>
</dbReference>
<accession>A0ABQ8VQM7</accession>
<evidence type="ECO:0000256" key="3">
    <source>
        <dbReference type="ARBA" id="ARBA00019610"/>
    </source>
</evidence>
<sequence>MEPGWKQTKLSLERPYKNDNGEVIPVLYDITSDGILHYEHKETPTEVLGRNLQRIYEERGLEFFELLKDGSLQTGVLPSVDAADKREDETQDTAFDEESNHTMTKDELYKLKMEVMPQLYIALGEMTLARDLLSSILASSNGLSTALPSILHSIAAPEPQTQQPESLPPLSATVVTKPPSIVSVQAFNAQLAIGGKDEALRKAAHLFKSVATRMERGRLQNERYWVDALKIRRGNWGLVPAPLPPGSAIGKGADKTSKDFIISYGLEECLSSSFHHSAPPILRRSAIAHMSYGGSEEESLILPQRFNIRLRVSIGSPDASGNIVYSHNALEVSPEDHALSLDERLKDAQRAVIEQEIFSILVHEAGTFPTASARVSERLVLVDVTQGMELKFELVDAGIFSLGMSSTQNPVNQAKSDFIYHYLLTLLLRRHAYVKARRLGTDSSSSLSISSLDTSQANLPILQPVIDQLQYQIFCERIHSQLNVVKAALIAAGIPSTLRFNAVGEIGSELIKIPVDEEARPLSGVCTLRIDNRHNLRLTLASPSALTAHLSQATISISSMPQLCELLSDEVERFFLERICDVGRRICNDMGAVWFVDLNRCVGRWEGCVLNFQITFGHKFKIICIATRLSRTDPKHPVVDTYDSSNAEKSLIDWVQHVLGNALNE</sequence>
<keyword evidence="8" id="KW-0010">Activator</keyword>
<dbReference type="Proteomes" id="UP001150217">
    <property type="component" value="Unassembled WGS sequence"/>
</dbReference>
<keyword evidence="6 8" id="KW-0539">Nucleus</keyword>
<dbReference type="PANTHER" id="PTHR13114:SF7">
    <property type="entry name" value="MEDIATOR OF RNA POLYMERASE II TRANSCRIPTION SUBUNIT 17"/>
    <property type="match status" value="1"/>
</dbReference>
<protein>
    <recommendedName>
        <fullName evidence="3 8">Mediator of RNA polymerase II transcription subunit 17</fullName>
    </recommendedName>
    <alternativeName>
        <fullName evidence="7 8">Mediator complex subunit 17</fullName>
    </alternativeName>
</protein>
<name>A0ABQ8VQM7_9AGAR</name>
<dbReference type="Pfam" id="PF10156">
    <property type="entry name" value="Med17"/>
    <property type="match status" value="1"/>
</dbReference>
<comment type="caution">
    <text evidence="9">The sequence shown here is derived from an EMBL/GenBank/DDBJ whole genome shotgun (WGS) entry which is preliminary data.</text>
</comment>
<evidence type="ECO:0000256" key="1">
    <source>
        <dbReference type="ARBA" id="ARBA00004123"/>
    </source>
</evidence>